<reference evidence="8" key="1">
    <citation type="submission" date="2022-11" db="EMBL/GenBank/DDBJ databases">
        <title>Nonomuraea corallina sp. nov., a new species of the genus Nonomuraea isolated from sea side sediment in Thai sea.</title>
        <authorList>
            <person name="Ngamcharungchit C."/>
            <person name="Matsumoto A."/>
            <person name="Suriyachadkun C."/>
            <person name="Panbangred W."/>
            <person name="Inahashi Y."/>
            <person name="Intra B."/>
        </authorList>
    </citation>
    <scope>NUCLEOTIDE SEQUENCE</scope>
    <source>
        <strain evidence="8">MCN248</strain>
    </source>
</reference>
<accession>A0ABT4S7N4</accession>
<evidence type="ECO:0000313" key="9">
    <source>
        <dbReference type="Proteomes" id="UP001144036"/>
    </source>
</evidence>
<dbReference type="PANTHER" id="PTHR43272:SF32">
    <property type="entry name" value="AMP-DEPENDENT SYNTHETASE_LIGASE DOMAIN-CONTAINING PROTEIN"/>
    <property type="match status" value="1"/>
</dbReference>
<dbReference type="RefSeq" id="WP_270154018.1">
    <property type="nucleotide sequence ID" value="NZ_JAPNNL010000018.1"/>
</dbReference>
<proteinExistence type="inferred from homology"/>
<gene>
    <name evidence="8" type="ORF">OUY22_07270</name>
</gene>
<feature type="domain" description="AMP-dependent synthetase/ligase" evidence="7">
    <location>
        <begin position="21"/>
        <end position="446"/>
    </location>
</feature>
<comment type="similarity">
    <text evidence="1">Belongs to the ATP-dependent AMP-binding enzyme family.</text>
</comment>
<evidence type="ECO:0000256" key="6">
    <source>
        <dbReference type="ARBA" id="ARBA00032875"/>
    </source>
</evidence>
<dbReference type="Proteomes" id="UP001144036">
    <property type="component" value="Unassembled WGS sequence"/>
</dbReference>
<evidence type="ECO:0000256" key="1">
    <source>
        <dbReference type="ARBA" id="ARBA00006432"/>
    </source>
</evidence>
<dbReference type="InterPro" id="IPR000873">
    <property type="entry name" value="AMP-dep_synth/lig_dom"/>
</dbReference>
<keyword evidence="2" id="KW-0436">Ligase</keyword>
<comment type="catalytic activity">
    <reaction evidence="5">
        <text>a long-chain fatty acid + ATP + CoA = a long-chain fatty acyl-CoA + AMP + diphosphate</text>
        <dbReference type="Rhea" id="RHEA:15421"/>
        <dbReference type="ChEBI" id="CHEBI:30616"/>
        <dbReference type="ChEBI" id="CHEBI:33019"/>
        <dbReference type="ChEBI" id="CHEBI:57287"/>
        <dbReference type="ChEBI" id="CHEBI:57560"/>
        <dbReference type="ChEBI" id="CHEBI:83139"/>
        <dbReference type="ChEBI" id="CHEBI:456215"/>
        <dbReference type="EC" id="6.2.1.3"/>
    </reaction>
    <physiologicalReaction direction="left-to-right" evidence="5">
        <dbReference type="Rhea" id="RHEA:15422"/>
    </physiologicalReaction>
</comment>
<dbReference type="PROSITE" id="PS00455">
    <property type="entry name" value="AMP_BINDING"/>
    <property type="match status" value="1"/>
</dbReference>
<dbReference type="EMBL" id="JAPNNL010000018">
    <property type="protein sequence ID" value="MDA0633217.1"/>
    <property type="molecule type" value="Genomic_DNA"/>
</dbReference>
<dbReference type="Gene3D" id="3.40.50.12780">
    <property type="entry name" value="N-terminal domain of ligase-like"/>
    <property type="match status" value="2"/>
</dbReference>
<dbReference type="PANTHER" id="PTHR43272">
    <property type="entry name" value="LONG-CHAIN-FATTY-ACID--COA LIGASE"/>
    <property type="match status" value="1"/>
</dbReference>
<keyword evidence="9" id="KW-1185">Reference proteome</keyword>
<evidence type="ECO:0000256" key="5">
    <source>
        <dbReference type="ARBA" id="ARBA00024484"/>
    </source>
</evidence>
<organism evidence="8 9">
    <name type="scientific">Nonomuraea corallina</name>
    <dbReference type="NCBI Taxonomy" id="2989783"/>
    <lineage>
        <taxon>Bacteria</taxon>
        <taxon>Bacillati</taxon>
        <taxon>Actinomycetota</taxon>
        <taxon>Actinomycetes</taxon>
        <taxon>Streptosporangiales</taxon>
        <taxon>Streptosporangiaceae</taxon>
        <taxon>Nonomuraea</taxon>
    </lineage>
</organism>
<evidence type="ECO:0000256" key="4">
    <source>
        <dbReference type="ARBA" id="ARBA00023098"/>
    </source>
</evidence>
<protein>
    <recommendedName>
        <fullName evidence="6">Acyl-CoA synthetase</fullName>
    </recommendedName>
</protein>
<name>A0ABT4S7N4_9ACTN</name>
<dbReference type="SUPFAM" id="SSF56801">
    <property type="entry name" value="Acetyl-CoA synthetase-like"/>
    <property type="match status" value="1"/>
</dbReference>
<dbReference type="Pfam" id="PF00501">
    <property type="entry name" value="AMP-binding"/>
    <property type="match status" value="1"/>
</dbReference>
<evidence type="ECO:0000256" key="3">
    <source>
        <dbReference type="ARBA" id="ARBA00022832"/>
    </source>
</evidence>
<sequence>MTATPATPVAATLTSLVTRVRDRAAATPDAVAMRHKDLGIWKEVTWAAYWERAELVGHALLALGVEPGDRVAVHAENRPEWLYGDLGTLAARGVTVGLYPTNPPAEVAYLLADSGAKILIAEDQEQVDKALAVIGECPELRHVVYVEPRGIRGRYTDPRLMPWEELLALGAGHRERDPGALDARTAGAGPGDVATLIYTSGTTGPPKGVMLTLGNIEFAVETLVLGGGFASPPPSPSDLTLSYLPLCHVAERAFTVWFNAAAGVQVNFAESIDTVQANLREVQPTILFGVPRIWEKVLAQVDIRLESASPVKKAVGRFWLRVADRIGDTLVRTGGTHTAATRLLYAAGWVFCYRALRERLGMRRVRYAASGAAPIAPDVLKFYMGLGIPMHEVYGMSENTAIATANRPGRVRLGTVGEPHPGVELRIDEATGEIMTRHRGTFAGYWGRPRATADVLGPDGWLRTGDVGEWVDGTHVRITDRMKDVIITAGGKNVAPSEIENALKASPYVKEAVVIGDRRPYLVALIGIEPDTVGEWARRRRIPYTTYRDLSGKPETRALVQGVVDEVNTRFARAEQIKRFAFLPKELDHQDGELTATQKVKRGAVAELFEDLVEGMYAR</sequence>
<dbReference type="InterPro" id="IPR042099">
    <property type="entry name" value="ANL_N_sf"/>
</dbReference>
<evidence type="ECO:0000313" key="8">
    <source>
        <dbReference type="EMBL" id="MDA0633217.1"/>
    </source>
</evidence>
<dbReference type="InterPro" id="IPR020845">
    <property type="entry name" value="AMP-binding_CS"/>
</dbReference>
<evidence type="ECO:0000259" key="7">
    <source>
        <dbReference type="Pfam" id="PF00501"/>
    </source>
</evidence>
<evidence type="ECO:0000256" key="2">
    <source>
        <dbReference type="ARBA" id="ARBA00022598"/>
    </source>
</evidence>
<dbReference type="InterPro" id="IPR045851">
    <property type="entry name" value="AMP-bd_C_sf"/>
</dbReference>
<dbReference type="Gene3D" id="3.30.300.30">
    <property type="match status" value="1"/>
</dbReference>
<keyword evidence="3" id="KW-0276">Fatty acid metabolism</keyword>
<dbReference type="Pfam" id="PF23562">
    <property type="entry name" value="AMP-binding_C_3"/>
    <property type="match status" value="1"/>
</dbReference>
<comment type="caution">
    <text evidence="8">The sequence shown here is derived from an EMBL/GenBank/DDBJ whole genome shotgun (WGS) entry which is preliminary data.</text>
</comment>
<keyword evidence="4" id="KW-0443">Lipid metabolism</keyword>